<protein>
    <recommendedName>
        <fullName evidence="3">Molybdopterin synthase sulfur carrier subunit</fullName>
    </recommendedName>
</protein>
<accession>A0A380N054</accession>
<evidence type="ECO:0000256" key="1">
    <source>
        <dbReference type="ARBA" id="ARBA00022741"/>
    </source>
</evidence>
<reference evidence="4 5" key="1">
    <citation type="submission" date="2018-06" db="EMBL/GenBank/DDBJ databases">
        <authorList>
            <consortium name="Pathogen Informatics"/>
            <person name="Doyle S."/>
        </authorList>
    </citation>
    <scope>NUCLEOTIDE SEQUENCE [LARGE SCALE GENOMIC DNA]</scope>
    <source>
        <strain evidence="4 5">NCTC10717</strain>
    </source>
</reference>
<dbReference type="Proteomes" id="UP000254575">
    <property type="component" value="Unassembled WGS sequence"/>
</dbReference>
<comment type="similarity">
    <text evidence="2">Belongs to the MoaD family.</text>
</comment>
<evidence type="ECO:0000256" key="3">
    <source>
        <dbReference type="ARBA" id="ARBA00024247"/>
    </source>
</evidence>
<gene>
    <name evidence="4" type="primary">moaD</name>
    <name evidence="4" type="ORF">NCTC10717_01931</name>
</gene>
<dbReference type="SUPFAM" id="SSF54285">
    <property type="entry name" value="MoaD/ThiS"/>
    <property type="match status" value="1"/>
</dbReference>
<dbReference type="Gene3D" id="3.10.20.30">
    <property type="match status" value="1"/>
</dbReference>
<dbReference type="GO" id="GO:0006777">
    <property type="term" value="P:Mo-molybdopterin cofactor biosynthetic process"/>
    <property type="evidence" value="ECO:0007669"/>
    <property type="project" value="InterPro"/>
</dbReference>
<evidence type="ECO:0000256" key="2">
    <source>
        <dbReference type="ARBA" id="ARBA00024200"/>
    </source>
</evidence>
<dbReference type="PANTHER" id="PTHR33359:SF1">
    <property type="entry name" value="MOLYBDOPTERIN SYNTHASE SULFUR CARRIER SUBUNIT"/>
    <property type="match status" value="1"/>
</dbReference>
<keyword evidence="5" id="KW-1185">Reference proteome</keyword>
<dbReference type="GO" id="GO:0000166">
    <property type="term" value="F:nucleotide binding"/>
    <property type="evidence" value="ECO:0007669"/>
    <property type="project" value="UniProtKB-KW"/>
</dbReference>
<evidence type="ECO:0000313" key="5">
    <source>
        <dbReference type="Proteomes" id="UP000254575"/>
    </source>
</evidence>
<dbReference type="InterPro" id="IPR012675">
    <property type="entry name" value="Beta-grasp_dom_sf"/>
</dbReference>
<dbReference type="RefSeq" id="WP_218564605.1">
    <property type="nucleotide sequence ID" value="NZ_UHIA01000004.1"/>
</dbReference>
<dbReference type="PANTHER" id="PTHR33359">
    <property type="entry name" value="MOLYBDOPTERIN SYNTHASE SULFUR CARRIER SUBUNIT"/>
    <property type="match status" value="1"/>
</dbReference>
<dbReference type="EMBL" id="UHIA01000004">
    <property type="protein sequence ID" value="SUO98190.1"/>
    <property type="molecule type" value="Genomic_DNA"/>
</dbReference>
<keyword evidence="1" id="KW-0547">Nucleotide-binding</keyword>
<organism evidence="4 5">
    <name type="scientific">Suttonella indologenes</name>
    <dbReference type="NCBI Taxonomy" id="13276"/>
    <lineage>
        <taxon>Bacteria</taxon>
        <taxon>Pseudomonadati</taxon>
        <taxon>Pseudomonadota</taxon>
        <taxon>Gammaproteobacteria</taxon>
        <taxon>Cardiobacteriales</taxon>
        <taxon>Cardiobacteriaceae</taxon>
        <taxon>Suttonella</taxon>
    </lineage>
</organism>
<dbReference type="Pfam" id="PF02597">
    <property type="entry name" value="ThiS"/>
    <property type="match status" value="1"/>
</dbReference>
<dbReference type="UniPathway" id="UPA00344"/>
<dbReference type="InterPro" id="IPR016155">
    <property type="entry name" value="Mopterin_synth/thiamin_S_b"/>
</dbReference>
<dbReference type="InterPro" id="IPR003749">
    <property type="entry name" value="ThiS/MoaD-like"/>
</dbReference>
<sequence>MQIKVLYFAQLGEEAAKAEELLETTADTLAAVYAQLRERYGFSLAQNQLRVARNQAFADWQDGLAEGDEIAFIPPVSGG</sequence>
<dbReference type="InterPro" id="IPR044672">
    <property type="entry name" value="MOCS2A"/>
</dbReference>
<name>A0A380N054_9GAMM</name>
<dbReference type="CDD" id="cd00754">
    <property type="entry name" value="Ubl_MoaD"/>
    <property type="match status" value="1"/>
</dbReference>
<dbReference type="AlphaFoldDB" id="A0A380N054"/>
<proteinExistence type="inferred from homology"/>
<evidence type="ECO:0000313" key="4">
    <source>
        <dbReference type="EMBL" id="SUO98190.1"/>
    </source>
</evidence>
<dbReference type="NCBIfam" id="TIGR01682">
    <property type="entry name" value="moaD"/>
    <property type="match status" value="1"/>
</dbReference>
<dbReference type="GO" id="GO:1990133">
    <property type="term" value="C:molybdopterin adenylyltransferase complex"/>
    <property type="evidence" value="ECO:0007669"/>
    <property type="project" value="TreeGrafter"/>
</dbReference>